<sequence length="264" mass="29646">PSGNMPLSTSKNPRVFGWLWPTLFPYGVGMVDNNIVRISPDFGFREVDTLTHVQHFLNTADRRFQVHKSFIFVMNNIIQRRHSSFQSRLATKRSWFPVIQELIQKVDTDCVDSYQAKLENNPFAKPETEGEKAAVKLMKYLNYVSDHIPGSVGDVNTMKQEVKSKIICDGLPHFFGTVNPADSHNPIAQVLAGRDVDLNTIFDALDSNQKEGGTRARIIAENPVAGAQFFHLMITKFLDIILGAKRASKIGILGKVKGWYAVVE</sequence>
<feature type="non-terminal residue" evidence="2">
    <location>
        <position position="1"/>
    </location>
</feature>
<accession>A0AAD6XP27</accession>
<keyword evidence="3" id="KW-1185">Reference proteome</keyword>
<dbReference type="Pfam" id="PF14214">
    <property type="entry name" value="Helitron_like_N"/>
    <property type="match status" value="1"/>
</dbReference>
<dbReference type="Proteomes" id="UP001222325">
    <property type="component" value="Unassembled WGS sequence"/>
</dbReference>
<protein>
    <recommendedName>
        <fullName evidence="1">Helitron helicase-like domain-containing protein</fullName>
    </recommendedName>
</protein>
<proteinExistence type="predicted"/>
<feature type="non-terminal residue" evidence="2">
    <location>
        <position position="264"/>
    </location>
</feature>
<evidence type="ECO:0000259" key="1">
    <source>
        <dbReference type="Pfam" id="PF14214"/>
    </source>
</evidence>
<dbReference type="AlphaFoldDB" id="A0AAD6XP27"/>
<evidence type="ECO:0000313" key="3">
    <source>
        <dbReference type="Proteomes" id="UP001222325"/>
    </source>
</evidence>
<gene>
    <name evidence="2" type="ORF">B0H15DRAFT_763978</name>
</gene>
<dbReference type="InterPro" id="IPR025476">
    <property type="entry name" value="Helitron_helicase-like"/>
</dbReference>
<reference evidence="2" key="1">
    <citation type="submission" date="2023-03" db="EMBL/GenBank/DDBJ databases">
        <title>Massive genome expansion in bonnet fungi (Mycena s.s.) driven by repeated elements and novel gene families across ecological guilds.</title>
        <authorList>
            <consortium name="Lawrence Berkeley National Laboratory"/>
            <person name="Harder C.B."/>
            <person name="Miyauchi S."/>
            <person name="Viragh M."/>
            <person name="Kuo A."/>
            <person name="Thoen E."/>
            <person name="Andreopoulos B."/>
            <person name="Lu D."/>
            <person name="Skrede I."/>
            <person name="Drula E."/>
            <person name="Henrissat B."/>
            <person name="Morin E."/>
            <person name="Kohler A."/>
            <person name="Barry K."/>
            <person name="LaButti K."/>
            <person name="Morin E."/>
            <person name="Salamov A."/>
            <person name="Lipzen A."/>
            <person name="Mereny Z."/>
            <person name="Hegedus B."/>
            <person name="Baldrian P."/>
            <person name="Stursova M."/>
            <person name="Weitz H."/>
            <person name="Taylor A."/>
            <person name="Grigoriev I.V."/>
            <person name="Nagy L.G."/>
            <person name="Martin F."/>
            <person name="Kauserud H."/>
        </authorList>
    </citation>
    <scope>NUCLEOTIDE SEQUENCE</scope>
    <source>
        <strain evidence="2">CBHHK173m</strain>
    </source>
</reference>
<organism evidence="2 3">
    <name type="scientific">Mycena belliarum</name>
    <dbReference type="NCBI Taxonomy" id="1033014"/>
    <lineage>
        <taxon>Eukaryota</taxon>
        <taxon>Fungi</taxon>
        <taxon>Dikarya</taxon>
        <taxon>Basidiomycota</taxon>
        <taxon>Agaricomycotina</taxon>
        <taxon>Agaricomycetes</taxon>
        <taxon>Agaricomycetidae</taxon>
        <taxon>Agaricales</taxon>
        <taxon>Marasmiineae</taxon>
        <taxon>Mycenaceae</taxon>
        <taxon>Mycena</taxon>
    </lineage>
</organism>
<feature type="domain" description="Helitron helicase-like" evidence="1">
    <location>
        <begin position="52"/>
        <end position="264"/>
    </location>
</feature>
<evidence type="ECO:0000313" key="2">
    <source>
        <dbReference type="EMBL" id="KAJ7092460.1"/>
    </source>
</evidence>
<comment type="caution">
    <text evidence="2">The sequence shown here is derived from an EMBL/GenBank/DDBJ whole genome shotgun (WGS) entry which is preliminary data.</text>
</comment>
<name>A0AAD6XP27_9AGAR</name>
<dbReference type="EMBL" id="JARJCN010000018">
    <property type="protein sequence ID" value="KAJ7092460.1"/>
    <property type="molecule type" value="Genomic_DNA"/>
</dbReference>